<dbReference type="NCBIfam" id="TIGR03944">
    <property type="entry name" value="dehyd_SbnB_fam"/>
    <property type="match status" value="1"/>
</dbReference>
<dbReference type="PANTHER" id="PTHR13812">
    <property type="entry name" value="KETIMINE REDUCTASE MU-CRYSTALLIN"/>
    <property type="match status" value="1"/>
</dbReference>
<dbReference type="SUPFAM" id="SSF51735">
    <property type="entry name" value="NAD(P)-binding Rossmann-fold domains"/>
    <property type="match status" value="1"/>
</dbReference>
<dbReference type="EMBL" id="JBHRWI010000039">
    <property type="protein sequence ID" value="MFC3514313.1"/>
    <property type="molecule type" value="Genomic_DNA"/>
</dbReference>
<name>A0ABV7QRT0_9PSEU</name>
<dbReference type="InterPro" id="IPR023401">
    <property type="entry name" value="ODC_N"/>
</dbReference>
<dbReference type="RefSeq" id="WP_377872247.1">
    <property type="nucleotide sequence ID" value="NZ_JBHMAY010000037.1"/>
</dbReference>
<evidence type="ECO:0000313" key="2">
    <source>
        <dbReference type="Proteomes" id="UP001595764"/>
    </source>
</evidence>
<dbReference type="Proteomes" id="UP001595764">
    <property type="component" value="Unassembled WGS sequence"/>
</dbReference>
<reference evidence="2" key="1">
    <citation type="journal article" date="2019" name="Int. J. Syst. Evol. Microbiol.">
        <title>The Global Catalogue of Microorganisms (GCM) 10K type strain sequencing project: providing services to taxonomists for standard genome sequencing and annotation.</title>
        <authorList>
            <consortium name="The Broad Institute Genomics Platform"/>
            <consortium name="The Broad Institute Genome Sequencing Center for Infectious Disease"/>
            <person name="Wu L."/>
            <person name="Ma J."/>
        </authorList>
    </citation>
    <scope>NUCLEOTIDE SEQUENCE [LARGE SCALE GENOMIC DNA]</scope>
    <source>
        <strain evidence="2">CGMCC 4.7682</strain>
    </source>
</reference>
<protein>
    <submittedName>
        <fullName evidence="1">2,3-diaminopropionate biosynthesis protein SbnB</fullName>
    </submittedName>
</protein>
<dbReference type="InterPro" id="IPR003462">
    <property type="entry name" value="ODC_Mu_crystall"/>
</dbReference>
<dbReference type="PANTHER" id="PTHR13812:SF19">
    <property type="entry name" value="KETIMINE REDUCTASE MU-CRYSTALLIN"/>
    <property type="match status" value="1"/>
</dbReference>
<sequence length="336" mass="35676">MPELAPPELTVITGSDARKHLDAARPECADVVRRAYLVHAAGDSSLPHSSFLRFPGRASDRIIALPGYLGGEFDVAGIKWIASVPGNKNHGLPRASAVLLLNDPATGFAYACMESSLISATRTAGSAVLAAEALTGGRTARRIGFVGTGLIADHVRRFVADLSWDVGGYRLFDTDPAAAHRFAERLPGSDVVVADEVSGVFADCDLVVLATVAGTPHLHDPELLAHRPTVLHLSLRDLSEDLVLGAQNFTDDIDHAMRERTSLHLAQQRVGHRDFVAGTLADVLTGTVSRDPDRAAVFSPFGLGVLDLAVGSWLAERVRAAGTAQPAADFYPEVGW</sequence>
<dbReference type="Pfam" id="PF02423">
    <property type="entry name" value="OCD_Mu_crystall"/>
    <property type="match status" value="1"/>
</dbReference>
<dbReference type="Gene3D" id="3.30.1780.10">
    <property type="entry name" value="ornithine cyclodeaminase, domain 1"/>
    <property type="match status" value="1"/>
</dbReference>
<proteinExistence type="predicted"/>
<dbReference type="InterPro" id="IPR036291">
    <property type="entry name" value="NAD(P)-bd_dom_sf"/>
</dbReference>
<gene>
    <name evidence="1" type="primary">sbnB</name>
    <name evidence="1" type="ORF">ACFORO_29380</name>
</gene>
<dbReference type="InterPro" id="IPR023866">
    <property type="entry name" value="SbnB"/>
</dbReference>
<keyword evidence="2" id="KW-1185">Reference proteome</keyword>
<evidence type="ECO:0000313" key="1">
    <source>
        <dbReference type="EMBL" id="MFC3514313.1"/>
    </source>
</evidence>
<comment type="caution">
    <text evidence="1">The sequence shown here is derived from an EMBL/GenBank/DDBJ whole genome shotgun (WGS) entry which is preliminary data.</text>
</comment>
<dbReference type="Gene3D" id="3.40.50.720">
    <property type="entry name" value="NAD(P)-binding Rossmann-like Domain"/>
    <property type="match status" value="1"/>
</dbReference>
<dbReference type="PIRSF" id="PIRSF001439">
    <property type="entry name" value="CryM"/>
    <property type="match status" value="1"/>
</dbReference>
<organism evidence="1 2">
    <name type="scientific">Amycolatopsis halotolerans</name>
    <dbReference type="NCBI Taxonomy" id="330083"/>
    <lineage>
        <taxon>Bacteria</taxon>
        <taxon>Bacillati</taxon>
        <taxon>Actinomycetota</taxon>
        <taxon>Actinomycetes</taxon>
        <taxon>Pseudonocardiales</taxon>
        <taxon>Pseudonocardiaceae</taxon>
        <taxon>Amycolatopsis</taxon>
    </lineage>
</organism>
<accession>A0ABV7QRT0</accession>